<feature type="domain" description="HTH LytTR-type" evidence="5">
    <location>
        <begin position="43"/>
        <end position="147"/>
    </location>
</feature>
<dbReference type="Proteomes" id="UP000886879">
    <property type="component" value="Unassembled WGS sequence"/>
</dbReference>
<dbReference type="InterPro" id="IPR046947">
    <property type="entry name" value="LytR-like"/>
</dbReference>
<evidence type="ECO:0000256" key="2">
    <source>
        <dbReference type="ARBA" id="ARBA00023015"/>
    </source>
</evidence>
<reference evidence="6" key="1">
    <citation type="submission" date="2020-10" db="EMBL/GenBank/DDBJ databases">
        <authorList>
            <person name="Gilroy R."/>
        </authorList>
    </citation>
    <scope>NUCLEOTIDE SEQUENCE</scope>
    <source>
        <strain evidence="6">ChiGjej2B2-12916</strain>
    </source>
</reference>
<dbReference type="EMBL" id="DVFO01000015">
    <property type="protein sequence ID" value="HIQ60320.1"/>
    <property type="molecule type" value="Genomic_DNA"/>
</dbReference>
<dbReference type="PANTHER" id="PTHR37299:SF2">
    <property type="entry name" value="HTH LYTTR-TYPE DOMAIN-CONTAINING PROTEIN"/>
    <property type="match status" value="1"/>
</dbReference>
<proteinExistence type="predicted"/>
<protein>
    <submittedName>
        <fullName evidence="6">LytTR family transcriptional regulator</fullName>
    </submittedName>
</protein>
<accession>A0A9D1CG57</accession>
<organism evidence="6 7">
    <name type="scientific">Candidatus Enterenecus faecium</name>
    <dbReference type="NCBI Taxonomy" id="2840780"/>
    <lineage>
        <taxon>Bacteria</taxon>
        <taxon>Bacillati</taxon>
        <taxon>Bacillota</taxon>
        <taxon>Clostridia</taxon>
        <taxon>Eubacteriales</taxon>
        <taxon>Candidatus Enterenecus</taxon>
    </lineage>
</organism>
<comment type="caution">
    <text evidence="6">The sequence shown here is derived from an EMBL/GenBank/DDBJ whole genome shotgun (WGS) entry which is preliminary data.</text>
</comment>
<gene>
    <name evidence="6" type="ORF">IAD31_01775</name>
</gene>
<evidence type="ECO:0000256" key="1">
    <source>
        <dbReference type="ARBA" id="ARBA00022490"/>
    </source>
</evidence>
<dbReference type="AlphaFoldDB" id="A0A9D1CG57"/>
<sequence length="147" mass="16455">MKVEVHIDPQLTHTHVVIRAPARSPQVEQLVRQLEELAAPSTFTVFRDGEARRLPLSDILRFYADGKGVSCQTTTGIYTVRERLYELEEALAGTRLVRVSHSEVVNLNHVTALDLSLTGTIKMTLAGGTIVYVSRRYVKKIKQALDL</sequence>
<dbReference type="Gene3D" id="2.40.50.1020">
    <property type="entry name" value="LytTr DNA-binding domain"/>
    <property type="match status" value="1"/>
</dbReference>
<dbReference type="InterPro" id="IPR007492">
    <property type="entry name" value="LytTR_DNA-bd_dom"/>
</dbReference>
<dbReference type="GO" id="GO:0003677">
    <property type="term" value="F:DNA binding"/>
    <property type="evidence" value="ECO:0007669"/>
    <property type="project" value="UniProtKB-KW"/>
</dbReference>
<keyword evidence="1" id="KW-0963">Cytoplasm</keyword>
<evidence type="ECO:0000256" key="3">
    <source>
        <dbReference type="ARBA" id="ARBA00023125"/>
    </source>
</evidence>
<evidence type="ECO:0000259" key="5">
    <source>
        <dbReference type="PROSITE" id="PS50930"/>
    </source>
</evidence>
<name>A0A9D1CG57_9FIRM</name>
<keyword evidence="2" id="KW-0805">Transcription regulation</keyword>
<dbReference type="PANTHER" id="PTHR37299">
    <property type="entry name" value="TRANSCRIPTIONAL REGULATOR-RELATED"/>
    <property type="match status" value="1"/>
</dbReference>
<reference evidence="6" key="2">
    <citation type="journal article" date="2021" name="PeerJ">
        <title>Extensive microbial diversity within the chicken gut microbiome revealed by metagenomics and culture.</title>
        <authorList>
            <person name="Gilroy R."/>
            <person name="Ravi A."/>
            <person name="Getino M."/>
            <person name="Pursley I."/>
            <person name="Horton D.L."/>
            <person name="Alikhan N.F."/>
            <person name="Baker D."/>
            <person name="Gharbi K."/>
            <person name="Hall N."/>
            <person name="Watson M."/>
            <person name="Adriaenssens E.M."/>
            <person name="Foster-Nyarko E."/>
            <person name="Jarju S."/>
            <person name="Secka A."/>
            <person name="Antonio M."/>
            <person name="Oren A."/>
            <person name="Chaudhuri R.R."/>
            <person name="La Ragione R."/>
            <person name="Hildebrand F."/>
            <person name="Pallen M.J."/>
        </authorList>
    </citation>
    <scope>NUCLEOTIDE SEQUENCE</scope>
    <source>
        <strain evidence="6">ChiGjej2B2-12916</strain>
    </source>
</reference>
<keyword evidence="4" id="KW-0804">Transcription</keyword>
<keyword evidence="3" id="KW-0238">DNA-binding</keyword>
<evidence type="ECO:0000313" key="6">
    <source>
        <dbReference type="EMBL" id="HIQ60320.1"/>
    </source>
</evidence>
<dbReference type="GO" id="GO:0000156">
    <property type="term" value="F:phosphorelay response regulator activity"/>
    <property type="evidence" value="ECO:0007669"/>
    <property type="project" value="InterPro"/>
</dbReference>
<dbReference type="SMART" id="SM00850">
    <property type="entry name" value="LytTR"/>
    <property type="match status" value="1"/>
</dbReference>
<evidence type="ECO:0000256" key="4">
    <source>
        <dbReference type="ARBA" id="ARBA00023163"/>
    </source>
</evidence>
<evidence type="ECO:0000313" key="7">
    <source>
        <dbReference type="Proteomes" id="UP000886879"/>
    </source>
</evidence>
<dbReference type="PROSITE" id="PS50930">
    <property type="entry name" value="HTH_LYTTR"/>
    <property type="match status" value="1"/>
</dbReference>
<dbReference type="Pfam" id="PF04397">
    <property type="entry name" value="LytTR"/>
    <property type="match status" value="1"/>
</dbReference>